<dbReference type="KEGG" id="hro:HELRODRAFT_182435"/>
<keyword evidence="1" id="KW-0732">Signal</keyword>
<reference evidence="3" key="3">
    <citation type="submission" date="2015-06" db="UniProtKB">
        <authorList>
            <consortium name="EnsemblMetazoa"/>
        </authorList>
    </citation>
    <scope>IDENTIFICATION</scope>
</reference>
<dbReference type="InParanoid" id="T1FI70"/>
<dbReference type="EnsemblMetazoa" id="HelroT182435">
    <property type="protein sequence ID" value="HelroP182435"/>
    <property type="gene ID" value="HelroG182435"/>
</dbReference>
<dbReference type="Proteomes" id="UP000015101">
    <property type="component" value="Unassembled WGS sequence"/>
</dbReference>
<evidence type="ECO:0000313" key="2">
    <source>
        <dbReference type="EMBL" id="ESN90962.1"/>
    </source>
</evidence>
<evidence type="ECO:0000313" key="4">
    <source>
        <dbReference type="Proteomes" id="UP000015101"/>
    </source>
</evidence>
<proteinExistence type="predicted"/>
<dbReference type="EMBL" id="KB097736">
    <property type="protein sequence ID" value="ESN90962.1"/>
    <property type="molecule type" value="Genomic_DNA"/>
</dbReference>
<dbReference type="CTD" id="20208519"/>
<evidence type="ECO:0008006" key="5">
    <source>
        <dbReference type="Google" id="ProtNLM"/>
    </source>
</evidence>
<name>T1FI70_HELRO</name>
<dbReference type="RefSeq" id="XP_009030945.1">
    <property type="nucleotide sequence ID" value="XM_009032697.1"/>
</dbReference>
<dbReference type="GeneID" id="20208519"/>
<organism evidence="3 4">
    <name type="scientific">Helobdella robusta</name>
    <name type="common">Californian leech</name>
    <dbReference type="NCBI Taxonomy" id="6412"/>
    <lineage>
        <taxon>Eukaryota</taxon>
        <taxon>Metazoa</taxon>
        <taxon>Spiralia</taxon>
        <taxon>Lophotrochozoa</taxon>
        <taxon>Annelida</taxon>
        <taxon>Clitellata</taxon>
        <taxon>Hirudinea</taxon>
        <taxon>Rhynchobdellida</taxon>
        <taxon>Glossiphoniidae</taxon>
        <taxon>Helobdella</taxon>
    </lineage>
</organism>
<feature type="signal peptide" evidence="1">
    <location>
        <begin position="1"/>
        <end position="21"/>
    </location>
</feature>
<feature type="chain" id="PRO_5010980764" description="Apple domain-containing protein" evidence="1">
    <location>
        <begin position="22"/>
        <end position="167"/>
    </location>
</feature>
<evidence type="ECO:0000313" key="3">
    <source>
        <dbReference type="EnsemblMetazoa" id="HelroP182435"/>
    </source>
</evidence>
<dbReference type="EMBL" id="AMQM01008194">
    <property type="status" value="NOT_ANNOTATED_CDS"/>
    <property type="molecule type" value="Genomic_DNA"/>
</dbReference>
<keyword evidence="4" id="KW-1185">Reference proteome</keyword>
<reference evidence="2 4" key="2">
    <citation type="journal article" date="2013" name="Nature">
        <title>Insights into bilaterian evolution from three spiralian genomes.</title>
        <authorList>
            <person name="Simakov O."/>
            <person name="Marletaz F."/>
            <person name="Cho S.J."/>
            <person name="Edsinger-Gonzales E."/>
            <person name="Havlak P."/>
            <person name="Hellsten U."/>
            <person name="Kuo D.H."/>
            <person name="Larsson T."/>
            <person name="Lv J."/>
            <person name="Arendt D."/>
            <person name="Savage R."/>
            <person name="Osoegawa K."/>
            <person name="de Jong P."/>
            <person name="Grimwood J."/>
            <person name="Chapman J.A."/>
            <person name="Shapiro H."/>
            <person name="Aerts A."/>
            <person name="Otillar R.P."/>
            <person name="Terry A.Y."/>
            <person name="Boore J.L."/>
            <person name="Grigoriev I.V."/>
            <person name="Lindberg D.R."/>
            <person name="Seaver E.C."/>
            <person name="Weisblat D.A."/>
            <person name="Putnam N.H."/>
            <person name="Rokhsar D.S."/>
        </authorList>
    </citation>
    <scope>NUCLEOTIDE SEQUENCE</scope>
</reference>
<accession>T1FI70</accession>
<reference evidence="4" key="1">
    <citation type="submission" date="2012-12" db="EMBL/GenBank/DDBJ databases">
        <authorList>
            <person name="Hellsten U."/>
            <person name="Grimwood J."/>
            <person name="Chapman J.A."/>
            <person name="Shapiro H."/>
            <person name="Aerts A."/>
            <person name="Otillar R.P."/>
            <person name="Terry A.Y."/>
            <person name="Boore J.L."/>
            <person name="Simakov O."/>
            <person name="Marletaz F."/>
            <person name="Cho S.-J."/>
            <person name="Edsinger-Gonzales E."/>
            <person name="Havlak P."/>
            <person name="Kuo D.-H."/>
            <person name="Larsson T."/>
            <person name="Lv J."/>
            <person name="Arendt D."/>
            <person name="Savage R."/>
            <person name="Osoegawa K."/>
            <person name="de Jong P."/>
            <person name="Lindberg D.R."/>
            <person name="Seaver E.C."/>
            <person name="Weisblat D.A."/>
            <person name="Putnam N.H."/>
            <person name="Grigoriev I.V."/>
            <person name="Rokhsar D.S."/>
        </authorList>
    </citation>
    <scope>NUCLEOTIDE SEQUENCE</scope>
</reference>
<dbReference type="HOGENOM" id="CLU_1596323_0_0_1"/>
<protein>
    <recommendedName>
        <fullName evidence="5">Apple domain-containing protein</fullName>
    </recommendedName>
</protein>
<dbReference type="AlphaFoldDB" id="T1FI70"/>
<gene>
    <name evidence="3" type="primary">20208519</name>
    <name evidence="2" type="ORF">HELRODRAFT_182435</name>
</gene>
<sequence>MSLLKLTIVFFGQYFVLELIADLPSSSPPIEQLLNFSNVTACYQKLRIDADDACSIESTTEKINLKDVIQFDDLILHGQVEDSMTTQLITCTYFCRYRQADQPICLGFNLRFHSGTCEFFRYRPIYYTKQSDCGYYALKPVSSAGLVLVPKYPHQHLFIRPSVYNNE</sequence>
<evidence type="ECO:0000256" key="1">
    <source>
        <dbReference type="SAM" id="SignalP"/>
    </source>
</evidence>